<evidence type="ECO:0000256" key="5">
    <source>
        <dbReference type="ARBA" id="ARBA00023014"/>
    </source>
</evidence>
<dbReference type="InterPro" id="IPR058240">
    <property type="entry name" value="rSAM_sf"/>
</dbReference>
<dbReference type="PANTHER" id="PTHR43409">
    <property type="entry name" value="ANAEROBIC MAGNESIUM-PROTOPORPHYRIN IX MONOMETHYL ESTER CYCLASE-RELATED"/>
    <property type="match status" value="1"/>
</dbReference>
<organism evidence="8 9">
    <name type="scientific">Dechloromonas denitrificans</name>
    <dbReference type="NCBI Taxonomy" id="281362"/>
    <lineage>
        <taxon>Bacteria</taxon>
        <taxon>Pseudomonadati</taxon>
        <taxon>Pseudomonadota</taxon>
        <taxon>Betaproteobacteria</taxon>
        <taxon>Rhodocyclales</taxon>
        <taxon>Azonexaceae</taxon>
        <taxon>Dechloromonas</taxon>
    </lineage>
</organism>
<keyword evidence="5" id="KW-0411">Iron-sulfur</keyword>
<dbReference type="STRING" id="281362.AT959_14055"/>
<dbReference type="Gene3D" id="3.80.30.20">
    <property type="entry name" value="tm_1862 like domain"/>
    <property type="match status" value="1"/>
</dbReference>
<dbReference type="Pfam" id="PF02310">
    <property type="entry name" value="B12-binding"/>
    <property type="match status" value="1"/>
</dbReference>
<dbReference type="AlphaFoldDB" id="A0A133XHN2"/>
<dbReference type="SUPFAM" id="SSF52242">
    <property type="entry name" value="Cobalamin (vitamin B12)-binding domain"/>
    <property type="match status" value="1"/>
</dbReference>
<dbReference type="InterPro" id="IPR006638">
    <property type="entry name" value="Elp3/MiaA/NifB-like_rSAM"/>
</dbReference>
<dbReference type="InterPro" id="IPR051198">
    <property type="entry name" value="BchE-like"/>
</dbReference>
<dbReference type="Pfam" id="PF04055">
    <property type="entry name" value="Radical_SAM"/>
    <property type="match status" value="1"/>
</dbReference>
<dbReference type="SUPFAM" id="SSF48452">
    <property type="entry name" value="TPR-like"/>
    <property type="match status" value="1"/>
</dbReference>
<name>A0A133XHN2_9RHOO</name>
<dbReference type="Proteomes" id="UP000070186">
    <property type="component" value="Unassembled WGS sequence"/>
</dbReference>
<comment type="cofactor">
    <cofactor evidence="1">
        <name>[4Fe-4S] cluster</name>
        <dbReference type="ChEBI" id="CHEBI:49883"/>
    </cofactor>
</comment>
<dbReference type="SFLD" id="SFLDG01082">
    <property type="entry name" value="B12-binding_domain_containing"/>
    <property type="match status" value="1"/>
</dbReference>
<dbReference type="SFLD" id="SFLDS00029">
    <property type="entry name" value="Radical_SAM"/>
    <property type="match status" value="1"/>
</dbReference>
<sequence>MNQAAKKILFVIPPYFNIDDFLNQHHSYVLPSFTVPYGVLSLDAFLKGKCVSSVETRILDLNIFLKALVDSKRTDVDCMALFAKQVMESIEEFKPDFVGISALFNSSFRYMEALASAAKKASPTALVVAGGGLPSAASYKMLDSCPSLDAICKGEGEIPLCELLDAVVPQEILENHASWITRRGCDKGKIAAHTFVQNLDDIPPLNYGIIDLDNYNSRSIDKRFVGQPKREMAIHTSRGCPFLCVFCSNPSLHGRDVRMMSIDRVIAEVQRMKDRFGLTVLMIEDDHFFHDVSRAKEILRRVIDLDIRIEFPNGVAVYAIDDEVASLFKEAGVSTVALAVESGSDYVLNHIIKKPLKKKLIRPAVEALRRHGVLSHVFIVIGLPGEMPNHRQETLEMLLDVGFDWAHIFCAIPIFGSRLYDICADNGYIENANQLDYIATKSLIRAPGVDPEEIEKLAYEINLRVNFVDNHNVKLGNYDTALKYFKNVCDKYPDHAFAHYFIAEAYRRSGIDPAKATAHYNQFAEIIARDPWWAEQSEKYNLRTELAIA</sequence>
<dbReference type="SFLD" id="SFLDG01123">
    <property type="entry name" value="methyltransferase_(Class_B)"/>
    <property type="match status" value="1"/>
</dbReference>
<dbReference type="CDD" id="cd01335">
    <property type="entry name" value="Radical_SAM"/>
    <property type="match status" value="1"/>
</dbReference>
<dbReference type="SMART" id="SM00729">
    <property type="entry name" value="Elp3"/>
    <property type="match status" value="1"/>
</dbReference>
<feature type="domain" description="B12-binding" evidence="6">
    <location>
        <begin position="13"/>
        <end position="174"/>
    </location>
</feature>
<gene>
    <name evidence="8" type="ORF">AT959_14055</name>
</gene>
<dbReference type="EMBL" id="LODL01000021">
    <property type="protein sequence ID" value="KXB30451.1"/>
    <property type="molecule type" value="Genomic_DNA"/>
</dbReference>
<evidence type="ECO:0000256" key="1">
    <source>
        <dbReference type="ARBA" id="ARBA00001966"/>
    </source>
</evidence>
<dbReference type="PROSITE" id="PS51332">
    <property type="entry name" value="B12_BINDING"/>
    <property type="match status" value="1"/>
</dbReference>
<dbReference type="Gene3D" id="3.40.50.280">
    <property type="entry name" value="Cobalamin-binding domain"/>
    <property type="match status" value="1"/>
</dbReference>
<dbReference type="InterPro" id="IPR011990">
    <property type="entry name" value="TPR-like_helical_dom_sf"/>
</dbReference>
<feature type="domain" description="Radical SAM core" evidence="7">
    <location>
        <begin position="224"/>
        <end position="464"/>
    </location>
</feature>
<keyword evidence="3" id="KW-0479">Metal-binding</keyword>
<dbReference type="SUPFAM" id="SSF102114">
    <property type="entry name" value="Radical SAM enzymes"/>
    <property type="match status" value="1"/>
</dbReference>
<evidence type="ECO:0000256" key="2">
    <source>
        <dbReference type="ARBA" id="ARBA00022691"/>
    </source>
</evidence>
<dbReference type="PROSITE" id="PS51918">
    <property type="entry name" value="RADICAL_SAM"/>
    <property type="match status" value="1"/>
</dbReference>
<dbReference type="InterPro" id="IPR023404">
    <property type="entry name" value="rSAM_horseshoe"/>
</dbReference>
<dbReference type="GO" id="GO:0051539">
    <property type="term" value="F:4 iron, 4 sulfur cluster binding"/>
    <property type="evidence" value="ECO:0007669"/>
    <property type="project" value="UniProtKB-KW"/>
</dbReference>
<evidence type="ECO:0000256" key="3">
    <source>
        <dbReference type="ARBA" id="ARBA00022723"/>
    </source>
</evidence>
<evidence type="ECO:0000259" key="7">
    <source>
        <dbReference type="PROSITE" id="PS51918"/>
    </source>
</evidence>
<dbReference type="GO" id="GO:0003824">
    <property type="term" value="F:catalytic activity"/>
    <property type="evidence" value="ECO:0007669"/>
    <property type="project" value="InterPro"/>
</dbReference>
<evidence type="ECO:0000313" key="9">
    <source>
        <dbReference type="Proteomes" id="UP000070186"/>
    </source>
</evidence>
<dbReference type="Gene3D" id="1.25.40.10">
    <property type="entry name" value="Tetratricopeptide repeat domain"/>
    <property type="match status" value="1"/>
</dbReference>
<evidence type="ECO:0000259" key="6">
    <source>
        <dbReference type="PROSITE" id="PS51332"/>
    </source>
</evidence>
<comment type="caution">
    <text evidence="8">The sequence shown here is derived from an EMBL/GenBank/DDBJ whole genome shotgun (WGS) entry which is preliminary data.</text>
</comment>
<dbReference type="GO" id="GO:0046872">
    <property type="term" value="F:metal ion binding"/>
    <property type="evidence" value="ECO:0007669"/>
    <property type="project" value="UniProtKB-KW"/>
</dbReference>
<evidence type="ECO:0000256" key="4">
    <source>
        <dbReference type="ARBA" id="ARBA00023004"/>
    </source>
</evidence>
<accession>A0A133XHN2</accession>
<protein>
    <submittedName>
        <fullName evidence="8">Radical SAM protein</fullName>
    </submittedName>
</protein>
<dbReference type="InterPro" id="IPR007197">
    <property type="entry name" value="rSAM"/>
</dbReference>
<proteinExistence type="predicted"/>
<keyword evidence="4" id="KW-0408">Iron</keyword>
<keyword evidence="2" id="KW-0949">S-adenosyl-L-methionine</keyword>
<dbReference type="InterPro" id="IPR034466">
    <property type="entry name" value="Methyltransferase_Class_B"/>
</dbReference>
<evidence type="ECO:0000313" key="8">
    <source>
        <dbReference type="EMBL" id="KXB30451.1"/>
    </source>
</evidence>
<dbReference type="InterPro" id="IPR036724">
    <property type="entry name" value="Cobalamin-bd_sf"/>
</dbReference>
<keyword evidence="9" id="KW-1185">Reference proteome</keyword>
<dbReference type="RefSeq" id="WP_066884088.1">
    <property type="nucleotide sequence ID" value="NZ_LODL01000021.1"/>
</dbReference>
<reference evidence="8 9" key="1">
    <citation type="submission" date="2015-12" db="EMBL/GenBank/DDBJ databases">
        <title>Nitrous oxide reduction kinetics distinguish bacteria harboring typical versus atypical NosZ.</title>
        <authorList>
            <person name="Yoon S."/>
            <person name="Nissen S."/>
            <person name="Park D."/>
            <person name="Sanford R.A."/>
            <person name="Loeffler F.E."/>
        </authorList>
    </citation>
    <scope>NUCLEOTIDE SEQUENCE [LARGE SCALE GENOMIC DNA]</scope>
    <source>
        <strain evidence="8 9">ATCC BAA-841</strain>
    </source>
</reference>
<dbReference type="GO" id="GO:0031419">
    <property type="term" value="F:cobalamin binding"/>
    <property type="evidence" value="ECO:0007669"/>
    <property type="project" value="InterPro"/>
</dbReference>
<dbReference type="InterPro" id="IPR006158">
    <property type="entry name" value="Cobalamin-bd"/>
</dbReference>